<feature type="binding site" evidence="8">
    <location>
        <position position="61"/>
    </location>
    <ligand>
        <name>Zn(2+)</name>
        <dbReference type="ChEBI" id="CHEBI:29105"/>
        <label>1</label>
        <note>catalytic</note>
    </ligand>
</feature>
<dbReference type="InterPro" id="IPR013471">
    <property type="entry name" value="RNase_Z/BN"/>
</dbReference>
<feature type="active site" description="Proton acceptor" evidence="8">
    <location>
        <position position="65"/>
    </location>
</feature>
<name>A0A7Y9IRN0_9BURK</name>
<dbReference type="GO" id="GO:0008270">
    <property type="term" value="F:zinc ion binding"/>
    <property type="evidence" value="ECO:0007669"/>
    <property type="project" value="UniProtKB-UniRule"/>
</dbReference>
<dbReference type="Pfam" id="PF23023">
    <property type="entry name" value="Anti-Pycsar_Apyc1"/>
    <property type="match status" value="1"/>
</dbReference>
<organism evidence="10 11">
    <name type="scientific">Pigmentiphaga litoralis</name>
    <dbReference type="NCBI Taxonomy" id="516702"/>
    <lineage>
        <taxon>Bacteria</taxon>
        <taxon>Pseudomonadati</taxon>
        <taxon>Pseudomonadota</taxon>
        <taxon>Betaproteobacteria</taxon>
        <taxon>Burkholderiales</taxon>
        <taxon>Alcaligenaceae</taxon>
        <taxon>Pigmentiphaga</taxon>
    </lineage>
</organism>
<keyword evidence="4 8" id="KW-0479">Metal-binding</keyword>
<dbReference type="SMART" id="SM00849">
    <property type="entry name" value="Lactamase_B"/>
    <property type="match status" value="1"/>
</dbReference>
<dbReference type="HAMAP" id="MF_01818">
    <property type="entry name" value="RNase_Z_BN"/>
    <property type="match status" value="1"/>
</dbReference>
<evidence type="ECO:0000256" key="5">
    <source>
        <dbReference type="ARBA" id="ARBA00022759"/>
    </source>
</evidence>
<keyword evidence="5 8" id="KW-0255">Endonuclease</keyword>
<feature type="binding site" evidence="8">
    <location>
        <position position="179"/>
    </location>
    <ligand>
        <name>Zn(2+)</name>
        <dbReference type="ChEBI" id="CHEBI:29105"/>
        <label>1</label>
        <note>catalytic</note>
    </ligand>
</feature>
<dbReference type="PANTHER" id="PTHR46018">
    <property type="entry name" value="ZINC PHOSPHODIESTERASE ELAC PROTEIN 1"/>
    <property type="match status" value="1"/>
</dbReference>
<feature type="binding site" evidence="8">
    <location>
        <position position="63"/>
    </location>
    <ligand>
        <name>Zn(2+)</name>
        <dbReference type="ChEBI" id="CHEBI:29105"/>
        <label>1</label>
        <note>catalytic</note>
    </ligand>
</feature>
<proteinExistence type="inferred from homology"/>
<dbReference type="GO" id="GO:0042781">
    <property type="term" value="F:3'-tRNA processing endoribonuclease activity"/>
    <property type="evidence" value="ECO:0007669"/>
    <property type="project" value="UniProtKB-UniRule"/>
</dbReference>
<dbReference type="Proteomes" id="UP000542125">
    <property type="component" value="Unassembled WGS sequence"/>
</dbReference>
<evidence type="ECO:0000313" key="10">
    <source>
        <dbReference type="EMBL" id="NYE81727.1"/>
    </source>
</evidence>
<evidence type="ECO:0000256" key="3">
    <source>
        <dbReference type="ARBA" id="ARBA00022722"/>
    </source>
</evidence>
<keyword evidence="3 8" id="KW-0540">Nuclease</keyword>
<reference evidence="10 11" key="1">
    <citation type="submission" date="2020-07" db="EMBL/GenBank/DDBJ databases">
        <title>Genomic Encyclopedia of Type Strains, Phase IV (KMG-V): Genome sequencing to study the core and pangenomes of soil and plant-associated prokaryotes.</title>
        <authorList>
            <person name="Whitman W."/>
        </authorList>
    </citation>
    <scope>NUCLEOTIDE SEQUENCE [LARGE SCALE GENOMIC DNA]</scope>
    <source>
        <strain evidence="10 11">SAS40</strain>
    </source>
</reference>
<comment type="cofactor">
    <cofactor evidence="8">
        <name>Zn(2+)</name>
        <dbReference type="ChEBI" id="CHEBI:29105"/>
    </cofactor>
    <text evidence="8">Binds 2 Zn(2+) ions.</text>
</comment>
<dbReference type="InterPro" id="IPR001279">
    <property type="entry name" value="Metallo-B-lactamas"/>
</dbReference>
<comment type="function">
    <text evidence="8">Zinc phosphodiesterase, which displays some tRNA 3'-processing endonuclease activity. Probably involved in tRNA maturation, by removing a 3'-trailer from precursor tRNA.</text>
</comment>
<comment type="similarity">
    <text evidence="8">Belongs to the RNase Z family.</text>
</comment>
<dbReference type="RefSeq" id="WP_179583932.1">
    <property type="nucleotide sequence ID" value="NZ_JACBYR010000001.1"/>
</dbReference>
<evidence type="ECO:0000256" key="1">
    <source>
        <dbReference type="ARBA" id="ARBA00011738"/>
    </source>
</evidence>
<comment type="caution">
    <text evidence="10">The sequence shown here is derived from an EMBL/GenBank/DDBJ whole genome shotgun (WGS) entry which is preliminary data.</text>
</comment>
<feature type="binding site" evidence="8">
    <location>
        <position position="65"/>
    </location>
    <ligand>
        <name>Zn(2+)</name>
        <dbReference type="ChEBI" id="CHEBI:29105"/>
        <label>2</label>
        <note>catalytic</note>
    </ligand>
</feature>
<keyword evidence="6 8" id="KW-0378">Hydrolase</keyword>
<evidence type="ECO:0000256" key="8">
    <source>
        <dbReference type="HAMAP-Rule" id="MF_01818"/>
    </source>
</evidence>
<feature type="binding site" evidence="8">
    <location>
        <position position="242"/>
    </location>
    <ligand>
        <name>Zn(2+)</name>
        <dbReference type="ChEBI" id="CHEBI:29105"/>
        <label>2</label>
        <note>catalytic</note>
    </ligand>
</feature>
<dbReference type="EMBL" id="JACBYR010000001">
    <property type="protein sequence ID" value="NYE81727.1"/>
    <property type="molecule type" value="Genomic_DNA"/>
</dbReference>
<keyword evidence="2 8" id="KW-0819">tRNA processing</keyword>
<evidence type="ECO:0000259" key="9">
    <source>
        <dbReference type="SMART" id="SM00849"/>
    </source>
</evidence>
<evidence type="ECO:0000256" key="2">
    <source>
        <dbReference type="ARBA" id="ARBA00022694"/>
    </source>
</evidence>
<keyword evidence="11" id="KW-1185">Reference proteome</keyword>
<evidence type="ECO:0000256" key="4">
    <source>
        <dbReference type="ARBA" id="ARBA00022723"/>
    </source>
</evidence>
<comment type="catalytic activity">
    <reaction evidence="8">
        <text>Endonucleolytic cleavage of RNA, removing extra 3' nucleotides from tRNA precursor, generating 3' termini of tRNAs. A 3'-hydroxy group is left at the tRNA terminus and a 5'-phosphoryl group is left at the trailer molecule.</text>
        <dbReference type="EC" id="3.1.26.11"/>
    </reaction>
</comment>
<evidence type="ECO:0000256" key="7">
    <source>
        <dbReference type="ARBA" id="ARBA00022833"/>
    </source>
</evidence>
<dbReference type="Gene3D" id="3.60.15.10">
    <property type="entry name" value="Ribonuclease Z/Hydroxyacylglutathione hydrolase-like"/>
    <property type="match status" value="1"/>
</dbReference>
<dbReference type="PANTHER" id="PTHR46018:SF2">
    <property type="entry name" value="ZINC PHOSPHODIESTERASE ELAC PROTEIN 1"/>
    <property type="match status" value="1"/>
</dbReference>
<feature type="binding site" evidence="8">
    <location>
        <position position="179"/>
    </location>
    <ligand>
        <name>Zn(2+)</name>
        <dbReference type="ChEBI" id="CHEBI:29105"/>
        <label>2</label>
        <note>catalytic</note>
    </ligand>
</feature>
<protein>
    <recommendedName>
        <fullName evidence="8">Ribonuclease Z</fullName>
        <shortName evidence="8">RNase Z</shortName>
        <ecNumber evidence="8">3.1.26.11</ecNumber>
    </recommendedName>
    <alternativeName>
        <fullName evidence="8">tRNA 3 endonuclease</fullName>
    </alternativeName>
    <alternativeName>
        <fullName evidence="8">tRNase Z</fullName>
    </alternativeName>
</protein>
<comment type="subunit">
    <text evidence="1 8">Homodimer.</text>
</comment>
<dbReference type="SUPFAM" id="SSF56281">
    <property type="entry name" value="Metallo-hydrolase/oxidoreductase"/>
    <property type="match status" value="1"/>
</dbReference>
<gene>
    <name evidence="8" type="primary">rnz</name>
    <name evidence="10" type="ORF">FHW18_000998</name>
</gene>
<accession>A0A7Y9IRN0</accession>
<feature type="binding site" evidence="8">
    <location>
        <position position="66"/>
    </location>
    <ligand>
        <name>Zn(2+)</name>
        <dbReference type="ChEBI" id="CHEBI:29105"/>
        <label>2</label>
        <note>catalytic</note>
    </ligand>
</feature>
<evidence type="ECO:0000313" key="11">
    <source>
        <dbReference type="Proteomes" id="UP000542125"/>
    </source>
</evidence>
<feature type="binding site" evidence="8">
    <location>
        <position position="108"/>
    </location>
    <ligand>
        <name>Zn(2+)</name>
        <dbReference type="ChEBI" id="CHEBI:29105"/>
        <label>1</label>
        <note>catalytic</note>
    </ligand>
</feature>
<evidence type="ECO:0000256" key="6">
    <source>
        <dbReference type="ARBA" id="ARBA00022801"/>
    </source>
</evidence>
<dbReference type="InterPro" id="IPR036866">
    <property type="entry name" value="RibonucZ/Hydroxyglut_hydro"/>
</dbReference>
<dbReference type="EC" id="3.1.26.11" evidence="8"/>
<feature type="domain" description="Metallo-beta-lactamase" evidence="9">
    <location>
        <begin position="18"/>
        <end position="209"/>
    </location>
</feature>
<sequence length="297" mass="32652">MKITMLGTGAALPDPDRGQSAILISLDSGKHYLFDCGEGATRQMVRANVNPADVGVVFLTHLHHDHIGDFPYFVISSWMMNRKGSPVLLGPRGTRNFARHLFEDGAFHTDFAARSAYPLRQANIEAVRPDVREISPGMVYQDDEVKIHALHVDHIPEHICECFGVRFEAEGKVVAFSGDTKPCDAMVELARDADLMIHECTFPESFIAHRAKTGVGIYAHTSPTELGVIAARAGAKSVVATHFGHFDSTSPVLKRAAGHHLPVDLMGPHLMDEVAADIRKNYHGPLRLAHDLMRIDL</sequence>
<keyword evidence="7 8" id="KW-0862">Zinc</keyword>
<dbReference type="AlphaFoldDB" id="A0A7Y9IRN0"/>